<dbReference type="PIRSF" id="PIRSF016184">
    <property type="entry name" value="PhzC_PhzF"/>
    <property type="match status" value="1"/>
</dbReference>
<evidence type="ECO:0000313" key="4">
    <source>
        <dbReference type="EMBL" id="NIK74764.1"/>
    </source>
</evidence>
<dbReference type="PANTHER" id="PTHR13774">
    <property type="entry name" value="PHENAZINE BIOSYNTHESIS PROTEIN"/>
    <property type="match status" value="1"/>
</dbReference>
<evidence type="ECO:0000313" key="5">
    <source>
        <dbReference type="Proteomes" id="UP000537126"/>
    </source>
</evidence>
<evidence type="ECO:0000256" key="3">
    <source>
        <dbReference type="PIRSR" id="PIRSR016184-1"/>
    </source>
</evidence>
<dbReference type="InterPro" id="IPR003719">
    <property type="entry name" value="Phenazine_PhzF-like"/>
</dbReference>
<comment type="similarity">
    <text evidence="1">Belongs to the PhzF family.</text>
</comment>
<evidence type="ECO:0000256" key="1">
    <source>
        <dbReference type="ARBA" id="ARBA00008270"/>
    </source>
</evidence>
<dbReference type="NCBIfam" id="TIGR00654">
    <property type="entry name" value="PhzF_family"/>
    <property type="match status" value="1"/>
</dbReference>
<gene>
    <name evidence="4" type="ORF">FHS56_002297</name>
</gene>
<dbReference type="EMBL" id="JAASRN010000006">
    <property type="protein sequence ID" value="NIK74764.1"/>
    <property type="molecule type" value="Genomic_DNA"/>
</dbReference>
<keyword evidence="2" id="KW-0413">Isomerase</keyword>
<feature type="active site" evidence="3">
    <location>
        <position position="46"/>
    </location>
</feature>
<keyword evidence="5" id="KW-1185">Reference proteome</keyword>
<organism evidence="4 5">
    <name type="scientific">Thermonema lapsum</name>
    <dbReference type="NCBI Taxonomy" id="28195"/>
    <lineage>
        <taxon>Bacteria</taxon>
        <taxon>Pseudomonadati</taxon>
        <taxon>Bacteroidota</taxon>
        <taxon>Cytophagia</taxon>
        <taxon>Cytophagales</taxon>
        <taxon>Thermonemataceae</taxon>
        <taxon>Thermonema</taxon>
    </lineage>
</organism>
<proteinExistence type="inferred from homology"/>
<dbReference type="Pfam" id="PF02567">
    <property type="entry name" value="PhzC-PhzF"/>
    <property type="match status" value="1"/>
</dbReference>
<dbReference type="RefSeq" id="WP_166920854.1">
    <property type="nucleotide sequence ID" value="NZ_JAASRN010000006.1"/>
</dbReference>
<name>A0A846MT01_9BACT</name>
<reference evidence="4 5" key="1">
    <citation type="submission" date="2020-03" db="EMBL/GenBank/DDBJ databases">
        <title>Genomic Encyclopedia of Type Strains, Phase IV (KMG-IV): sequencing the most valuable type-strain genomes for metagenomic binning, comparative biology and taxonomic classification.</title>
        <authorList>
            <person name="Goeker M."/>
        </authorList>
    </citation>
    <scope>NUCLEOTIDE SEQUENCE [LARGE SCALE GENOMIC DNA]</scope>
    <source>
        <strain evidence="4 5">DSM 5718</strain>
    </source>
</reference>
<protein>
    <submittedName>
        <fullName evidence="4">PhzF family phenazine biosynthesis protein</fullName>
    </submittedName>
</protein>
<dbReference type="Proteomes" id="UP000537126">
    <property type="component" value="Unassembled WGS sequence"/>
</dbReference>
<comment type="caution">
    <text evidence="4">The sequence shown here is derived from an EMBL/GenBank/DDBJ whole genome shotgun (WGS) entry which is preliminary data.</text>
</comment>
<dbReference type="GO" id="GO:0005737">
    <property type="term" value="C:cytoplasm"/>
    <property type="evidence" value="ECO:0007669"/>
    <property type="project" value="TreeGrafter"/>
</dbReference>
<dbReference type="Gene3D" id="3.10.310.10">
    <property type="entry name" value="Diaminopimelate Epimerase, Chain A, domain 1"/>
    <property type="match status" value="2"/>
</dbReference>
<dbReference type="AlphaFoldDB" id="A0A846MT01"/>
<dbReference type="PANTHER" id="PTHR13774:SF17">
    <property type="entry name" value="PHENAZINE BIOSYNTHESIS-LIKE DOMAIN-CONTAINING PROTEIN"/>
    <property type="match status" value="1"/>
</dbReference>
<dbReference type="GO" id="GO:0016853">
    <property type="term" value="F:isomerase activity"/>
    <property type="evidence" value="ECO:0007669"/>
    <property type="project" value="UniProtKB-KW"/>
</dbReference>
<dbReference type="SUPFAM" id="SSF54506">
    <property type="entry name" value="Diaminopimelate epimerase-like"/>
    <property type="match status" value="1"/>
</dbReference>
<accession>A0A846MT01</accession>
<evidence type="ECO:0000256" key="2">
    <source>
        <dbReference type="ARBA" id="ARBA00023235"/>
    </source>
</evidence>
<sequence length="267" mass="29025">MENFLFQVNAFTGRPFAGNPAAVCLTAAPLATELMQAIAAEMNLSETAFMHPLAKGSYALRWFTPTTEVALCGHATLAAAHVLFSEGKTKEKQLFFETQSGLLCVSKEAERYHMLFPALPCQSIDIPEGLGQALNSPVKACFRSTFDLVVELDNEAAVRACVPNFHLLATYPYRGIIITAAAQPPFDFVSRFFGPNCGVNEDPVTGSAHCALAPLWAQRLQKTSLRAFQASKRGGIVEMELLDKQVILKGEAVTIWSGRLQAQLLSS</sequence>